<reference evidence="5" key="1">
    <citation type="submission" date="2021-11" db="EMBL/GenBank/DDBJ databases">
        <authorList>
            <person name="Rodrigo-Torres L."/>
            <person name="Arahal R. D."/>
            <person name="Lucena T."/>
        </authorList>
    </citation>
    <scope>NUCLEOTIDE SEQUENCE</scope>
    <source>
        <strain evidence="5">CECT 7928</strain>
    </source>
</reference>
<keyword evidence="5" id="KW-0560">Oxidoreductase</keyword>
<feature type="domain" description="Quercetin 2,3-dioxygenase C-terminal cupin" evidence="4">
    <location>
        <begin position="144"/>
        <end position="231"/>
    </location>
</feature>
<sequence>MITLRHSNERGHANYGWLDTKHSFSFGDYYDPEHMGVSVLRVINDDQIEPNSGFDTHGHRDMEILTYVIEGAIEHKDSQGNRQILNAGEFQLMSAGSGIYHSEYNPSQTQTLRLLQIWIKPNRFGEQPGYQQKAFGKQSGFTSIVTPEGLDGTLSIKQDARLYQLILEPNSNAKIDTDFDRKLYVHHVSGEQLHVNNVLLHAGDGAQLDAQSDVEFVNKSSEPIVALVFDLP</sequence>
<dbReference type="InterPro" id="IPR011051">
    <property type="entry name" value="RmlC_Cupin_sf"/>
</dbReference>
<comment type="similarity">
    <text evidence="1 2">Belongs to the pirin family.</text>
</comment>
<accession>A0ABN8E1M7</accession>
<feature type="domain" description="Pirin N-terminal" evidence="3">
    <location>
        <begin position="7"/>
        <end position="119"/>
    </location>
</feature>
<evidence type="ECO:0000259" key="3">
    <source>
        <dbReference type="Pfam" id="PF02678"/>
    </source>
</evidence>
<protein>
    <submittedName>
        <fullName evidence="5">Quercetin 2,3-dioxygenase</fullName>
        <ecNumber evidence="5">1.13.11.24</ecNumber>
    </submittedName>
</protein>
<evidence type="ECO:0000313" key="5">
    <source>
        <dbReference type="EMBL" id="CAH0538845.1"/>
    </source>
</evidence>
<dbReference type="SUPFAM" id="SSF51182">
    <property type="entry name" value="RmlC-like cupins"/>
    <property type="match status" value="1"/>
</dbReference>
<dbReference type="Pfam" id="PF02678">
    <property type="entry name" value="Pirin"/>
    <property type="match status" value="1"/>
</dbReference>
<dbReference type="EMBL" id="CAKLDM010000002">
    <property type="protein sequence ID" value="CAH0538845.1"/>
    <property type="molecule type" value="Genomic_DNA"/>
</dbReference>
<name>A0ABN8E1M7_9VIBR</name>
<dbReference type="Gene3D" id="2.60.120.10">
    <property type="entry name" value="Jelly Rolls"/>
    <property type="match status" value="2"/>
</dbReference>
<dbReference type="PANTHER" id="PTHR43212">
    <property type="entry name" value="QUERCETIN 2,3-DIOXYGENASE"/>
    <property type="match status" value="1"/>
</dbReference>
<dbReference type="GO" id="GO:0008127">
    <property type="term" value="F:quercetin 2,3-dioxygenase activity"/>
    <property type="evidence" value="ECO:0007669"/>
    <property type="project" value="UniProtKB-EC"/>
</dbReference>
<dbReference type="RefSeq" id="WP_237361043.1">
    <property type="nucleotide sequence ID" value="NZ_CAKLDM010000002.1"/>
</dbReference>
<dbReference type="PANTHER" id="PTHR43212:SF3">
    <property type="entry name" value="QUERCETIN 2,3-DIOXYGENASE"/>
    <property type="match status" value="1"/>
</dbReference>
<dbReference type="InterPro" id="IPR041602">
    <property type="entry name" value="Quercetinase_C"/>
</dbReference>
<dbReference type="InterPro" id="IPR012093">
    <property type="entry name" value="Pirin"/>
</dbReference>
<dbReference type="PIRSF" id="PIRSF006232">
    <property type="entry name" value="Pirin"/>
    <property type="match status" value="1"/>
</dbReference>
<gene>
    <name evidence="5" type="primary">yhhW</name>
    <name evidence="5" type="ORF">VMF7928_01704</name>
</gene>
<keyword evidence="6" id="KW-1185">Reference proteome</keyword>
<evidence type="ECO:0000256" key="2">
    <source>
        <dbReference type="RuleBase" id="RU003457"/>
    </source>
</evidence>
<evidence type="ECO:0000259" key="4">
    <source>
        <dbReference type="Pfam" id="PF17954"/>
    </source>
</evidence>
<organism evidence="5 6">
    <name type="scientific">Vibrio marisflavi CECT 7928</name>
    <dbReference type="NCBI Taxonomy" id="634439"/>
    <lineage>
        <taxon>Bacteria</taxon>
        <taxon>Pseudomonadati</taxon>
        <taxon>Pseudomonadota</taxon>
        <taxon>Gammaproteobacteria</taxon>
        <taxon>Vibrionales</taxon>
        <taxon>Vibrionaceae</taxon>
        <taxon>Vibrio</taxon>
    </lineage>
</organism>
<comment type="caution">
    <text evidence="5">The sequence shown here is derived from an EMBL/GenBank/DDBJ whole genome shotgun (WGS) entry which is preliminary data.</text>
</comment>
<proteinExistence type="inferred from homology"/>
<dbReference type="CDD" id="cd02910">
    <property type="entry name" value="cupin_Yhhw_N"/>
    <property type="match status" value="1"/>
</dbReference>
<dbReference type="Pfam" id="PF17954">
    <property type="entry name" value="Pirin_C_2"/>
    <property type="match status" value="1"/>
</dbReference>
<evidence type="ECO:0000256" key="1">
    <source>
        <dbReference type="ARBA" id="ARBA00008416"/>
    </source>
</evidence>
<dbReference type="Proteomes" id="UP000838748">
    <property type="component" value="Unassembled WGS sequence"/>
</dbReference>
<dbReference type="InterPro" id="IPR014710">
    <property type="entry name" value="RmlC-like_jellyroll"/>
</dbReference>
<dbReference type="InterPro" id="IPR003829">
    <property type="entry name" value="Pirin_N_dom"/>
</dbReference>
<evidence type="ECO:0000313" key="6">
    <source>
        <dbReference type="Proteomes" id="UP000838748"/>
    </source>
</evidence>
<dbReference type="EC" id="1.13.11.24" evidence="5"/>